<dbReference type="Pfam" id="PF04828">
    <property type="entry name" value="GFA"/>
    <property type="match status" value="1"/>
</dbReference>
<dbReference type="PANTHER" id="PTHR33337:SF33">
    <property type="entry name" value="CENP-V_GFA DOMAIN-CONTAINING PROTEIN"/>
    <property type="match status" value="1"/>
</dbReference>
<dbReference type="GO" id="GO:0016846">
    <property type="term" value="F:carbon-sulfur lyase activity"/>
    <property type="evidence" value="ECO:0007669"/>
    <property type="project" value="InterPro"/>
</dbReference>
<dbReference type="InterPro" id="IPR006913">
    <property type="entry name" value="CENP-V/GFA"/>
</dbReference>
<keyword evidence="3" id="KW-0862">Zinc</keyword>
<dbReference type="InterPro" id="IPR011057">
    <property type="entry name" value="Mss4-like_sf"/>
</dbReference>
<gene>
    <name evidence="7" type="ORF">AB675_11292</name>
</gene>
<keyword evidence="8" id="KW-1185">Reference proteome</keyword>
<keyword evidence="2" id="KW-0479">Metal-binding</keyword>
<evidence type="ECO:0000256" key="5">
    <source>
        <dbReference type="SAM" id="MobiDB-lite"/>
    </source>
</evidence>
<organism evidence="7 8">
    <name type="scientific">Cyphellophora attinorum</name>
    <dbReference type="NCBI Taxonomy" id="1664694"/>
    <lineage>
        <taxon>Eukaryota</taxon>
        <taxon>Fungi</taxon>
        <taxon>Dikarya</taxon>
        <taxon>Ascomycota</taxon>
        <taxon>Pezizomycotina</taxon>
        <taxon>Eurotiomycetes</taxon>
        <taxon>Chaetothyriomycetidae</taxon>
        <taxon>Chaetothyriales</taxon>
        <taxon>Cyphellophoraceae</taxon>
        <taxon>Cyphellophora</taxon>
    </lineage>
</organism>
<dbReference type="GeneID" id="28732003"/>
<sequence length="178" mass="19665">MSGPYTGGCNCGQIRYSLSTPPIIVNCCHCTYCQRETGSAFAVNAFYESDRMTLTSGTSQDIEVTPIATKSGRAQHLHRCPKCKVVMWSLYGQPAAGDFMRVVKVGTLDEPARMPVDVHIYAGTKQKWVELGNHDAKAVFEENAKPKECWSKESLDRMSKVGEKRRAAKEKGKGGEKL</sequence>
<evidence type="ECO:0000259" key="6">
    <source>
        <dbReference type="PROSITE" id="PS51891"/>
    </source>
</evidence>
<comment type="similarity">
    <text evidence="1">Belongs to the Gfa family.</text>
</comment>
<dbReference type="Proteomes" id="UP000038010">
    <property type="component" value="Unassembled WGS sequence"/>
</dbReference>
<dbReference type="GO" id="GO:0046872">
    <property type="term" value="F:metal ion binding"/>
    <property type="evidence" value="ECO:0007669"/>
    <property type="project" value="UniProtKB-KW"/>
</dbReference>
<accession>A0A0N1H4B6</accession>
<evidence type="ECO:0000256" key="4">
    <source>
        <dbReference type="ARBA" id="ARBA00023239"/>
    </source>
</evidence>
<dbReference type="VEuPathDB" id="FungiDB:AB675_11292"/>
<feature type="region of interest" description="Disordered" evidence="5">
    <location>
        <begin position="151"/>
        <end position="178"/>
    </location>
</feature>
<dbReference type="RefSeq" id="XP_018000018.1">
    <property type="nucleotide sequence ID" value="XM_018140123.1"/>
</dbReference>
<evidence type="ECO:0000256" key="1">
    <source>
        <dbReference type="ARBA" id="ARBA00005495"/>
    </source>
</evidence>
<protein>
    <recommendedName>
        <fullName evidence="6">CENP-V/GFA domain-containing protein</fullName>
    </recommendedName>
</protein>
<dbReference type="PROSITE" id="PS51891">
    <property type="entry name" value="CENP_V_GFA"/>
    <property type="match status" value="1"/>
</dbReference>
<reference evidence="7 8" key="1">
    <citation type="submission" date="2015-06" db="EMBL/GenBank/DDBJ databases">
        <title>Draft genome of the ant-associated black yeast Phialophora attae CBS 131958.</title>
        <authorList>
            <person name="Moreno L.F."/>
            <person name="Stielow B.J."/>
            <person name="de Hoog S."/>
            <person name="Vicente V.A."/>
            <person name="Weiss V.A."/>
            <person name="de Vries M."/>
            <person name="Cruz L.M."/>
            <person name="Souza E.M."/>
        </authorList>
    </citation>
    <scope>NUCLEOTIDE SEQUENCE [LARGE SCALE GENOMIC DNA]</scope>
    <source>
        <strain evidence="7 8">CBS 131958</strain>
    </source>
</reference>
<dbReference type="AlphaFoldDB" id="A0A0N1H4B6"/>
<evidence type="ECO:0000313" key="7">
    <source>
        <dbReference type="EMBL" id="KPI40055.1"/>
    </source>
</evidence>
<evidence type="ECO:0000256" key="2">
    <source>
        <dbReference type="ARBA" id="ARBA00022723"/>
    </source>
</evidence>
<dbReference type="SUPFAM" id="SSF51316">
    <property type="entry name" value="Mss4-like"/>
    <property type="match status" value="1"/>
</dbReference>
<evidence type="ECO:0000313" key="8">
    <source>
        <dbReference type="Proteomes" id="UP000038010"/>
    </source>
</evidence>
<name>A0A0N1H4B6_9EURO</name>
<feature type="domain" description="CENP-V/GFA" evidence="6">
    <location>
        <begin position="5"/>
        <end position="122"/>
    </location>
</feature>
<dbReference type="Gene3D" id="3.90.1590.10">
    <property type="entry name" value="glutathione-dependent formaldehyde- activating enzyme (gfa)"/>
    <property type="match status" value="1"/>
</dbReference>
<dbReference type="EMBL" id="LFJN01000013">
    <property type="protein sequence ID" value="KPI40055.1"/>
    <property type="molecule type" value="Genomic_DNA"/>
</dbReference>
<keyword evidence="4" id="KW-0456">Lyase</keyword>
<dbReference type="PANTHER" id="PTHR33337">
    <property type="entry name" value="GFA DOMAIN-CONTAINING PROTEIN"/>
    <property type="match status" value="1"/>
</dbReference>
<dbReference type="OrthoDB" id="406544at2759"/>
<evidence type="ECO:0000256" key="3">
    <source>
        <dbReference type="ARBA" id="ARBA00022833"/>
    </source>
</evidence>
<proteinExistence type="inferred from homology"/>
<comment type="caution">
    <text evidence="7">The sequence shown here is derived from an EMBL/GenBank/DDBJ whole genome shotgun (WGS) entry which is preliminary data.</text>
</comment>